<name>A0ABW5JTP6_9FLAO</name>
<dbReference type="InterPro" id="IPR035093">
    <property type="entry name" value="RelE/ParE_toxin_dom_sf"/>
</dbReference>
<proteinExistence type="predicted"/>
<protein>
    <submittedName>
        <fullName evidence="1">Uncharacterized protein</fullName>
    </submittedName>
</protein>
<organism evidence="1 2">
    <name type="scientific">Gelatiniphilus marinus</name>
    <dbReference type="NCBI Taxonomy" id="1759464"/>
    <lineage>
        <taxon>Bacteria</taxon>
        <taxon>Pseudomonadati</taxon>
        <taxon>Bacteroidota</taxon>
        <taxon>Flavobacteriia</taxon>
        <taxon>Flavobacteriales</taxon>
        <taxon>Flavobacteriaceae</taxon>
        <taxon>Gelatiniphilus</taxon>
    </lineage>
</organism>
<sequence length="60" mass="7186">MLNKIKSYKLSEEADFDIEAIFDYSHYYHGFNQAVKYLNDLDTVFTNWSSIQKLEENETK</sequence>
<dbReference type="EMBL" id="JBHULK010000004">
    <property type="protein sequence ID" value="MFD2535719.1"/>
    <property type="molecule type" value="Genomic_DNA"/>
</dbReference>
<keyword evidence="2" id="KW-1185">Reference proteome</keyword>
<comment type="caution">
    <text evidence="1">The sequence shown here is derived from an EMBL/GenBank/DDBJ whole genome shotgun (WGS) entry which is preliminary data.</text>
</comment>
<reference evidence="2" key="1">
    <citation type="journal article" date="2019" name="Int. J. Syst. Evol. Microbiol.">
        <title>The Global Catalogue of Microorganisms (GCM) 10K type strain sequencing project: providing services to taxonomists for standard genome sequencing and annotation.</title>
        <authorList>
            <consortium name="The Broad Institute Genomics Platform"/>
            <consortium name="The Broad Institute Genome Sequencing Center for Infectious Disease"/>
            <person name="Wu L."/>
            <person name="Ma J."/>
        </authorList>
    </citation>
    <scope>NUCLEOTIDE SEQUENCE [LARGE SCALE GENOMIC DNA]</scope>
    <source>
        <strain evidence="2">KCTC 42903</strain>
    </source>
</reference>
<accession>A0ABW5JTP6</accession>
<dbReference type="Proteomes" id="UP001597441">
    <property type="component" value="Unassembled WGS sequence"/>
</dbReference>
<evidence type="ECO:0000313" key="1">
    <source>
        <dbReference type="EMBL" id="MFD2535719.1"/>
    </source>
</evidence>
<dbReference type="RefSeq" id="WP_388018753.1">
    <property type="nucleotide sequence ID" value="NZ_JBHUDT010000004.1"/>
</dbReference>
<gene>
    <name evidence="1" type="ORF">ACFSQS_11455</name>
</gene>
<evidence type="ECO:0000313" key="2">
    <source>
        <dbReference type="Proteomes" id="UP001597441"/>
    </source>
</evidence>
<dbReference type="Gene3D" id="3.30.2310.20">
    <property type="entry name" value="RelE-like"/>
    <property type="match status" value="1"/>
</dbReference>